<comment type="caution">
    <text evidence="2">The sequence shown here is derived from an EMBL/GenBank/DDBJ whole genome shotgun (WGS) entry which is preliminary data.</text>
</comment>
<dbReference type="Gene3D" id="3.50.50.60">
    <property type="entry name" value="FAD/NAD(P)-binding domain"/>
    <property type="match status" value="1"/>
</dbReference>
<sequence>MSSSQSSTAIIGAGIIGLSTAYYLSRYQDPSSIHIIEASPELFSSASGYAGGFLAKDWFAPPLAKLGILSFNEHRRLAEENGGEDKWGYSSATCISYAASAVDRDSAKRGDDWLRDGTSRADAAPVILDDSNLSQNPGWLKRREGDRLELISDEGTTAQVDPLRLCQFLLEEVVKRGVMLHHPAKAVAVCTDGEGKLNGVRVLKDLKSGGDGTESVVHCDKVVITAGVWTGKVFEELFPTSNIKVPVRSLAGHSLVLRSPTWDPQLEKNGCHAVFTTNDSQAFCPEMFFRVGGHLYFAGLNSSTIPIPDAEGGKAKPHPDALASLRTAAADILGASNSGGEDDLIVVREGLCFRPVTPWGHPIISRIDDRELGSGVATKGGSDGGVYVASGHGPWGISQSLGTGIVLSEMVAGRATSVDVSGLGLR</sequence>
<evidence type="ECO:0000313" key="3">
    <source>
        <dbReference type="Proteomes" id="UP001321749"/>
    </source>
</evidence>
<gene>
    <name evidence="2" type="ORF">QBC42DRAFT_258382</name>
</gene>
<name>A0AAV9I1Q0_9PEZI</name>
<dbReference type="GO" id="GO:0005829">
    <property type="term" value="C:cytosol"/>
    <property type="evidence" value="ECO:0007669"/>
    <property type="project" value="GOC"/>
</dbReference>
<dbReference type="PANTHER" id="PTHR13847:SF185">
    <property type="entry name" value="FAD DEPENDENT OXIDOREDUCTASE SUPERFAMILY (AFU_ORTHOLOGUE AFUA_3G02360)"/>
    <property type="match status" value="1"/>
</dbReference>
<evidence type="ECO:0000259" key="1">
    <source>
        <dbReference type="Pfam" id="PF01266"/>
    </source>
</evidence>
<dbReference type="GO" id="GO:0005770">
    <property type="term" value="C:late endosome"/>
    <property type="evidence" value="ECO:0007669"/>
    <property type="project" value="TreeGrafter"/>
</dbReference>
<dbReference type="Pfam" id="PF01266">
    <property type="entry name" value="DAO"/>
    <property type="match status" value="1"/>
</dbReference>
<reference evidence="2" key="2">
    <citation type="submission" date="2023-06" db="EMBL/GenBank/DDBJ databases">
        <authorList>
            <consortium name="Lawrence Berkeley National Laboratory"/>
            <person name="Mondo S.J."/>
            <person name="Hensen N."/>
            <person name="Bonometti L."/>
            <person name="Westerberg I."/>
            <person name="Brannstrom I.O."/>
            <person name="Guillou S."/>
            <person name="Cros-Aarteil S."/>
            <person name="Calhoun S."/>
            <person name="Haridas S."/>
            <person name="Kuo A."/>
            <person name="Pangilinan J."/>
            <person name="Riley R."/>
            <person name="Labutti K."/>
            <person name="Andreopoulos B."/>
            <person name="Lipzen A."/>
            <person name="Chen C."/>
            <person name="Yanf M."/>
            <person name="Daum C."/>
            <person name="Ng V."/>
            <person name="Clum A."/>
            <person name="Steindorff A."/>
            <person name="Ohm R."/>
            <person name="Martin F."/>
            <person name="Silar P."/>
            <person name="Natvig D."/>
            <person name="Lalanne C."/>
            <person name="Gautier V."/>
            <person name="Ament-Velasquez S.L."/>
            <person name="Kruys A."/>
            <person name="Hutchinson M.I."/>
            <person name="Powell A.J."/>
            <person name="Barry K."/>
            <person name="Miller A.N."/>
            <person name="Grigoriev I.V."/>
            <person name="Debuchy R."/>
            <person name="Gladieux P."/>
            <person name="Thoren M.H."/>
            <person name="Johannesson H."/>
        </authorList>
    </citation>
    <scope>NUCLEOTIDE SEQUENCE</scope>
    <source>
        <strain evidence="2">PSN324</strain>
    </source>
</reference>
<keyword evidence="3" id="KW-1185">Reference proteome</keyword>
<accession>A0AAV9I1Q0</accession>
<dbReference type="EMBL" id="MU864929">
    <property type="protein sequence ID" value="KAK4466945.1"/>
    <property type="molecule type" value="Genomic_DNA"/>
</dbReference>
<proteinExistence type="predicted"/>
<dbReference type="InterPro" id="IPR006076">
    <property type="entry name" value="FAD-dep_OxRdtase"/>
</dbReference>
<dbReference type="GO" id="GO:0042147">
    <property type="term" value="P:retrograde transport, endosome to Golgi"/>
    <property type="evidence" value="ECO:0007669"/>
    <property type="project" value="TreeGrafter"/>
</dbReference>
<organism evidence="2 3">
    <name type="scientific">Cladorrhinum samala</name>
    <dbReference type="NCBI Taxonomy" id="585594"/>
    <lineage>
        <taxon>Eukaryota</taxon>
        <taxon>Fungi</taxon>
        <taxon>Dikarya</taxon>
        <taxon>Ascomycota</taxon>
        <taxon>Pezizomycotina</taxon>
        <taxon>Sordariomycetes</taxon>
        <taxon>Sordariomycetidae</taxon>
        <taxon>Sordariales</taxon>
        <taxon>Podosporaceae</taxon>
        <taxon>Cladorrhinum</taxon>
    </lineage>
</organism>
<dbReference type="InterPro" id="IPR036188">
    <property type="entry name" value="FAD/NAD-bd_sf"/>
</dbReference>
<dbReference type="Gene3D" id="3.30.9.10">
    <property type="entry name" value="D-Amino Acid Oxidase, subunit A, domain 2"/>
    <property type="match status" value="1"/>
</dbReference>
<evidence type="ECO:0000313" key="2">
    <source>
        <dbReference type="EMBL" id="KAK4466945.1"/>
    </source>
</evidence>
<dbReference type="AlphaFoldDB" id="A0AAV9I1Q0"/>
<reference evidence="2" key="1">
    <citation type="journal article" date="2023" name="Mol. Phylogenet. Evol.">
        <title>Genome-scale phylogeny and comparative genomics of the fungal order Sordariales.</title>
        <authorList>
            <person name="Hensen N."/>
            <person name="Bonometti L."/>
            <person name="Westerberg I."/>
            <person name="Brannstrom I.O."/>
            <person name="Guillou S."/>
            <person name="Cros-Aarteil S."/>
            <person name="Calhoun S."/>
            <person name="Haridas S."/>
            <person name="Kuo A."/>
            <person name="Mondo S."/>
            <person name="Pangilinan J."/>
            <person name="Riley R."/>
            <person name="LaButti K."/>
            <person name="Andreopoulos B."/>
            <person name="Lipzen A."/>
            <person name="Chen C."/>
            <person name="Yan M."/>
            <person name="Daum C."/>
            <person name="Ng V."/>
            <person name="Clum A."/>
            <person name="Steindorff A."/>
            <person name="Ohm R.A."/>
            <person name="Martin F."/>
            <person name="Silar P."/>
            <person name="Natvig D.O."/>
            <person name="Lalanne C."/>
            <person name="Gautier V."/>
            <person name="Ament-Velasquez S.L."/>
            <person name="Kruys A."/>
            <person name="Hutchinson M.I."/>
            <person name="Powell A.J."/>
            <person name="Barry K."/>
            <person name="Miller A.N."/>
            <person name="Grigoriev I.V."/>
            <person name="Debuchy R."/>
            <person name="Gladieux P."/>
            <person name="Hiltunen Thoren M."/>
            <person name="Johannesson H."/>
        </authorList>
    </citation>
    <scope>NUCLEOTIDE SEQUENCE</scope>
    <source>
        <strain evidence="2">PSN324</strain>
    </source>
</reference>
<dbReference type="Proteomes" id="UP001321749">
    <property type="component" value="Unassembled WGS sequence"/>
</dbReference>
<feature type="domain" description="FAD dependent oxidoreductase" evidence="1">
    <location>
        <begin position="9"/>
        <end position="410"/>
    </location>
</feature>
<dbReference type="PANTHER" id="PTHR13847">
    <property type="entry name" value="SARCOSINE DEHYDROGENASE-RELATED"/>
    <property type="match status" value="1"/>
</dbReference>
<dbReference type="SUPFAM" id="SSF51905">
    <property type="entry name" value="FAD/NAD(P)-binding domain"/>
    <property type="match status" value="1"/>
</dbReference>
<protein>
    <submittedName>
        <fullName evidence="2">FAD dependent oxidoreductase</fullName>
    </submittedName>
</protein>